<keyword evidence="2" id="KW-1185">Reference proteome</keyword>
<gene>
    <name evidence="1" type="ORF">G8O30_11075</name>
</gene>
<protein>
    <submittedName>
        <fullName evidence="1">Uncharacterized protein</fullName>
    </submittedName>
</protein>
<organism evidence="1 2">
    <name type="scientific">Mangrovibacillus cuniculi</name>
    <dbReference type="NCBI Taxonomy" id="2593652"/>
    <lineage>
        <taxon>Bacteria</taxon>
        <taxon>Bacillati</taxon>
        <taxon>Bacillota</taxon>
        <taxon>Bacilli</taxon>
        <taxon>Bacillales</taxon>
        <taxon>Bacillaceae</taxon>
        <taxon>Mangrovibacillus</taxon>
    </lineage>
</organism>
<dbReference type="RefSeq" id="WP_239672121.1">
    <property type="nucleotide sequence ID" value="NZ_CP049742.1"/>
</dbReference>
<dbReference type="EMBL" id="CP049742">
    <property type="protein sequence ID" value="QPC47451.1"/>
    <property type="molecule type" value="Genomic_DNA"/>
</dbReference>
<sequence>MYRGRRNHRHEAAYINDEAFIHQDTMGYIAPTTITASDMLERLEREERESQSD</sequence>
<name>A0A7S8HGD9_9BACI</name>
<evidence type="ECO:0000313" key="2">
    <source>
        <dbReference type="Proteomes" id="UP000593626"/>
    </source>
</evidence>
<reference evidence="1 2" key="1">
    <citation type="submission" date="2019-07" db="EMBL/GenBank/DDBJ databases">
        <title>Genome sequence of 2 isolates from Red Sea Mangroves.</title>
        <authorList>
            <person name="Sefrji F."/>
            <person name="Michoud G."/>
            <person name="Merlino G."/>
            <person name="Daffonchio D."/>
        </authorList>
    </citation>
    <scope>NUCLEOTIDE SEQUENCE [LARGE SCALE GENOMIC DNA]</scope>
    <source>
        <strain evidence="1 2">R1DC41</strain>
    </source>
</reference>
<dbReference type="AlphaFoldDB" id="A0A7S8HGD9"/>
<dbReference type="KEGG" id="mcui:G8O30_11075"/>
<accession>A0A7S8HGD9</accession>
<dbReference type="Proteomes" id="UP000593626">
    <property type="component" value="Chromosome"/>
</dbReference>
<proteinExistence type="predicted"/>
<evidence type="ECO:0000313" key="1">
    <source>
        <dbReference type="EMBL" id="QPC47451.1"/>
    </source>
</evidence>